<evidence type="ECO:0000313" key="2">
    <source>
        <dbReference type="EMBL" id="CAK9864907.1"/>
    </source>
</evidence>
<proteinExistence type="predicted"/>
<dbReference type="Proteomes" id="UP001497522">
    <property type="component" value="Chromosome 15"/>
</dbReference>
<evidence type="ECO:0000256" key="1">
    <source>
        <dbReference type="SAM" id="MobiDB-lite"/>
    </source>
</evidence>
<evidence type="ECO:0000313" key="3">
    <source>
        <dbReference type="Proteomes" id="UP001497522"/>
    </source>
</evidence>
<organism evidence="2 3">
    <name type="scientific">Sphagnum jensenii</name>
    <dbReference type="NCBI Taxonomy" id="128206"/>
    <lineage>
        <taxon>Eukaryota</taxon>
        <taxon>Viridiplantae</taxon>
        <taxon>Streptophyta</taxon>
        <taxon>Embryophyta</taxon>
        <taxon>Bryophyta</taxon>
        <taxon>Sphagnophytina</taxon>
        <taxon>Sphagnopsida</taxon>
        <taxon>Sphagnales</taxon>
        <taxon>Sphagnaceae</taxon>
        <taxon>Sphagnum</taxon>
    </lineage>
</organism>
<feature type="region of interest" description="Disordered" evidence="1">
    <location>
        <begin position="120"/>
        <end position="145"/>
    </location>
</feature>
<keyword evidence="3" id="KW-1185">Reference proteome</keyword>
<sequence length="145" mass="16505">MLNTITKASSSDRAGLSPCTRRRRRFWSMYSSDNNQTYRLLPDTWFLSEFTSSRALQLPAGRCDEFSCINNLNFSHVVPSSSAFKVLRTTVYLSPVITTASEEKIHPPRGRRLETQFVRREEEEERCNPAGNNADDGLHRVGPGH</sequence>
<reference evidence="2" key="1">
    <citation type="submission" date="2024-03" db="EMBL/GenBank/DDBJ databases">
        <authorList>
            <consortium name="ELIXIR-Norway"/>
            <consortium name="Elixir Norway"/>
        </authorList>
    </citation>
    <scope>NUCLEOTIDE SEQUENCE</scope>
</reference>
<dbReference type="EMBL" id="OZ023716">
    <property type="protein sequence ID" value="CAK9864907.1"/>
    <property type="molecule type" value="Genomic_DNA"/>
</dbReference>
<gene>
    <name evidence="2" type="ORF">CSSPJE1EN2_LOCUS7902</name>
</gene>
<name>A0ABP1AQR3_9BRYO</name>
<protein>
    <submittedName>
        <fullName evidence="2">Uncharacterized protein</fullName>
    </submittedName>
</protein>
<accession>A0ABP1AQR3</accession>